<evidence type="ECO:0000313" key="3">
    <source>
        <dbReference type="Proteomes" id="UP000326837"/>
    </source>
</evidence>
<dbReference type="KEGG" id="lpav:PLANPX_1039"/>
<dbReference type="AlphaFoldDB" id="A0A5K7X6G0"/>
<dbReference type="Proteomes" id="UP000326837">
    <property type="component" value="Chromosome"/>
</dbReference>
<keyword evidence="3" id="KW-1185">Reference proteome</keyword>
<sequence>MESQSRESNRGAPFLVKEAGMRRVWPLAFARELTALRARNASNHGSVNGPQSLRRLGRRRGLGASNCR</sequence>
<name>A0A5K7X6G0_9BACT</name>
<feature type="compositionally biased region" description="Polar residues" evidence="1">
    <location>
        <begin position="40"/>
        <end position="51"/>
    </location>
</feature>
<gene>
    <name evidence="2" type="ORF">PLANPX_1039</name>
</gene>
<reference evidence="3" key="1">
    <citation type="submission" date="2019-10" db="EMBL/GenBank/DDBJ databases">
        <title>Lacipirellula parvula gen. nov., sp. nov., representing a lineage of planctomycetes widespread in freshwater anoxic habitats, and description of the family Lacipirellulaceae.</title>
        <authorList>
            <person name="Dedysh S.N."/>
            <person name="Kulichevskaya I.S."/>
            <person name="Beletsky A.V."/>
            <person name="Rakitin A.L."/>
            <person name="Mardanov A.V."/>
            <person name="Ivanova A.A."/>
            <person name="Saltykova V.X."/>
            <person name="Rijpstra W.I.C."/>
            <person name="Sinninghe Damste J.S."/>
            <person name="Ravin N.V."/>
        </authorList>
    </citation>
    <scope>NUCLEOTIDE SEQUENCE [LARGE SCALE GENOMIC DNA]</scope>
    <source>
        <strain evidence="3">PX69</strain>
    </source>
</reference>
<protein>
    <submittedName>
        <fullName evidence="2">Uncharacterized protein</fullName>
    </submittedName>
</protein>
<dbReference type="EMBL" id="AP021861">
    <property type="protein sequence ID" value="BBO31427.1"/>
    <property type="molecule type" value="Genomic_DNA"/>
</dbReference>
<organism evidence="2 3">
    <name type="scientific">Lacipirellula parvula</name>
    <dbReference type="NCBI Taxonomy" id="2650471"/>
    <lineage>
        <taxon>Bacteria</taxon>
        <taxon>Pseudomonadati</taxon>
        <taxon>Planctomycetota</taxon>
        <taxon>Planctomycetia</taxon>
        <taxon>Pirellulales</taxon>
        <taxon>Lacipirellulaceae</taxon>
        <taxon>Lacipirellula</taxon>
    </lineage>
</organism>
<proteinExistence type="predicted"/>
<accession>A0A5K7X6G0</accession>
<evidence type="ECO:0000313" key="2">
    <source>
        <dbReference type="EMBL" id="BBO31427.1"/>
    </source>
</evidence>
<feature type="region of interest" description="Disordered" evidence="1">
    <location>
        <begin position="38"/>
        <end position="68"/>
    </location>
</feature>
<evidence type="ECO:0000256" key="1">
    <source>
        <dbReference type="SAM" id="MobiDB-lite"/>
    </source>
</evidence>